<dbReference type="PROSITE" id="PS50850">
    <property type="entry name" value="MFS"/>
    <property type="match status" value="1"/>
</dbReference>
<dbReference type="InterPro" id="IPR036259">
    <property type="entry name" value="MFS_trans_sf"/>
</dbReference>
<evidence type="ECO:0000256" key="2">
    <source>
        <dbReference type="ARBA" id="ARBA00010992"/>
    </source>
</evidence>
<dbReference type="GO" id="GO:0016020">
    <property type="term" value="C:membrane"/>
    <property type="evidence" value="ECO:0007669"/>
    <property type="project" value="UniProtKB-SubCell"/>
</dbReference>
<gene>
    <name evidence="11" type="ORF">GOMPHAMPRED_004891</name>
</gene>
<feature type="transmembrane region" description="Helical" evidence="9">
    <location>
        <begin position="474"/>
        <end position="495"/>
    </location>
</feature>
<dbReference type="Gene3D" id="1.20.1250.20">
    <property type="entry name" value="MFS general substrate transporter like domains"/>
    <property type="match status" value="2"/>
</dbReference>
<dbReference type="PANTHER" id="PTHR48020">
    <property type="entry name" value="PROTON MYO-INOSITOL COTRANSPORTER"/>
    <property type="match status" value="1"/>
</dbReference>
<evidence type="ECO:0000313" key="11">
    <source>
        <dbReference type="EMBL" id="CAF9906715.1"/>
    </source>
</evidence>
<evidence type="ECO:0000256" key="3">
    <source>
        <dbReference type="ARBA" id="ARBA00022448"/>
    </source>
</evidence>
<dbReference type="GO" id="GO:0015791">
    <property type="term" value="P:polyol transmembrane transport"/>
    <property type="evidence" value="ECO:0007669"/>
    <property type="project" value="UniProtKB-ARBA"/>
</dbReference>
<feature type="transmembrane region" description="Helical" evidence="9">
    <location>
        <begin position="547"/>
        <end position="568"/>
    </location>
</feature>
<dbReference type="InterPro" id="IPR020846">
    <property type="entry name" value="MFS_dom"/>
</dbReference>
<organism evidence="11 12">
    <name type="scientific">Gomphillus americanus</name>
    <dbReference type="NCBI Taxonomy" id="1940652"/>
    <lineage>
        <taxon>Eukaryota</taxon>
        <taxon>Fungi</taxon>
        <taxon>Dikarya</taxon>
        <taxon>Ascomycota</taxon>
        <taxon>Pezizomycotina</taxon>
        <taxon>Lecanoromycetes</taxon>
        <taxon>OSLEUM clade</taxon>
        <taxon>Ostropomycetidae</taxon>
        <taxon>Ostropales</taxon>
        <taxon>Graphidaceae</taxon>
        <taxon>Gomphilloideae</taxon>
        <taxon>Gomphillus</taxon>
    </lineage>
</organism>
<name>A0A8H3I482_9LECA</name>
<evidence type="ECO:0000256" key="1">
    <source>
        <dbReference type="ARBA" id="ARBA00004141"/>
    </source>
</evidence>
<comment type="subcellular location">
    <subcellularLocation>
        <location evidence="1">Membrane</location>
        <topology evidence="1">Multi-pass membrane protein</topology>
    </subcellularLocation>
</comment>
<keyword evidence="5 9" id="KW-1133">Transmembrane helix</keyword>
<dbReference type="OrthoDB" id="5290825at2759"/>
<comment type="similarity">
    <text evidence="2 7">Belongs to the major facilitator superfamily. Sugar transporter (TC 2.A.1.1) family.</text>
</comment>
<feature type="region of interest" description="Disordered" evidence="8">
    <location>
        <begin position="11"/>
        <end position="36"/>
    </location>
</feature>
<feature type="transmembrane region" description="Helical" evidence="9">
    <location>
        <begin position="228"/>
        <end position="248"/>
    </location>
</feature>
<dbReference type="FunFam" id="1.20.1250.20:FF:000474">
    <property type="entry name" value="Sugar transporter, putative"/>
    <property type="match status" value="1"/>
</dbReference>
<feature type="transmembrane region" description="Helical" evidence="9">
    <location>
        <begin position="448"/>
        <end position="468"/>
    </location>
</feature>
<keyword evidence="6 9" id="KW-0472">Membrane</keyword>
<dbReference type="Proteomes" id="UP000664169">
    <property type="component" value="Unassembled WGS sequence"/>
</dbReference>
<dbReference type="InterPro" id="IPR003663">
    <property type="entry name" value="Sugar/inositol_transpt"/>
</dbReference>
<evidence type="ECO:0000259" key="10">
    <source>
        <dbReference type="PROSITE" id="PS50850"/>
    </source>
</evidence>
<protein>
    <recommendedName>
        <fullName evidence="10">Major facilitator superfamily (MFS) profile domain-containing protein</fullName>
    </recommendedName>
</protein>
<evidence type="ECO:0000256" key="5">
    <source>
        <dbReference type="ARBA" id="ARBA00022989"/>
    </source>
</evidence>
<accession>A0A8H3I482</accession>
<feature type="transmembrane region" description="Helical" evidence="9">
    <location>
        <begin position="423"/>
        <end position="441"/>
    </location>
</feature>
<comment type="caution">
    <text evidence="11">The sequence shown here is derived from an EMBL/GenBank/DDBJ whole genome shotgun (WGS) entry which is preliminary data.</text>
</comment>
<feature type="transmembrane region" description="Helical" evidence="9">
    <location>
        <begin position="516"/>
        <end position="535"/>
    </location>
</feature>
<dbReference type="PROSITE" id="PS00217">
    <property type="entry name" value="SUGAR_TRANSPORT_2"/>
    <property type="match status" value="1"/>
</dbReference>
<sequence>MAEMDEKILMDKAMEGNGSDSVSQDEVPKKSEYLNDTTERRGSVAVNIIENPLKRKVPREVLDDARSFAEGNGLTEYGELFGRAALVARNPEAIDTIEELTGPERAALQYEREHKWHGPKMMWFTVSLCAIGAATQGWDQTGSNGANLSFPVEFGLEDKDGNAVNDAAFWIVGLVNAIIFLTAGLIGAWIVDPLNHYFGRRGEIFLTAACLTATPIGSAFTHSWQQLFAARFVMGIGIGAKNATVPIFSAEVAPARIRGALVMFWQLWVVIGIFLGFAANVIVKDTGAISWRLQLGSAFIPSFILLCGIWFCPESPRWLMKKARYAEGFRSMSRIRAHDIIAARDFYYSYVLYCEELRVGGGMGYFSRLADCFRIPRIRRANYGASTVMIAQQMCGINIISFYSSTIFRNVGYDSTQALYASLGYGAIQVVSTIPTLFLIDTKGRRRLCLITFPLMCIFLLAAGLSLLNPIQTGAAKLAPIVFFVYLFTICYGLGEGPVAFQYSAEVFPTIQREQGMAWAVFINNFFAGVLSLTFPRMQAPDVMGPTGAFGFYAGLNLIAWFMIFCFVRETKQLTLEELDQVFSVPTSKFLKYELSVRVPWFLKRYFLFRRNLVEPPASIGKDQ</sequence>
<feature type="domain" description="Major facilitator superfamily (MFS) profile" evidence="10">
    <location>
        <begin position="125"/>
        <end position="572"/>
    </location>
</feature>
<feature type="transmembrane region" description="Helical" evidence="9">
    <location>
        <begin position="383"/>
        <end position="403"/>
    </location>
</feature>
<dbReference type="EMBL" id="CAJPDQ010000003">
    <property type="protein sequence ID" value="CAF9906715.1"/>
    <property type="molecule type" value="Genomic_DNA"/>
</dbReference>
<dbReference type="SUPFAM" id="SSF103473">
    <property type="entry name" value="MFS general substrate transporter"/>
    <property type="match status" value="1"/>
</dbReference>
<evidence type="ECO:0000256" key="9">
    <source>
        <dbReference type="SAM" id="Phobius"/>
    </source>
</evidence>
<dbReference type="NCBIfam" id="TIGR00879">
    <property type="entry name" value="SP"/>
    <property type="match status" value="1"/>
</dbReference>
<dbReference type="Pfam" id="PF00083">
    <property type="entry name" value="Sugar_tr"/>
    <property type="match status" value="1"/>
</dbReference>
<proteinExistence type="inferred from homology"/>
<evidence type="ECO:0000256" key="7">
    <source>
        <dbReference type="RuleBase" id="RU003346"/>
    </source>
</evidence>
<dbReference type="PRINTS" id="PR00171">
    <property type="entry name" value="SUGRTRNSPORT"/>
</dbReference>
<evidence type="ECO:0000313" key="12">
    <source>
        <dbReference type="Proteomes" id="UP000664169"/>
    </source>
</evidence>
<reference evidence="11" key="1">
    <citation type="submission" date="2021-03" db="EMBL/GenBank/DDBJ databases">
        <authorList>
            <person name="Tagirdzhanova G."/>
        </authorList>
    </citation>
    <scope>NUCLEOTIDE SEQUENCE</scope>
</reference>
<feature type="compositionally biased region" description="Basic and acidic residues" evidence="8">
    <location>
        <begin position="26"/>
        <end position="36"/>
    </location>
</feature>
<dbReference type="InterPro" id="IPR050814">
    <property type="entry name" value="Myo-inositol_Transporter"/>
</dbReference>
<keyword evidence="12" id="KW-1185">Reference proteome</keyword>
<dbReference type="GO" id="GO:0022857">
    <property type="term" value="F:transmembrane transporter activity"/>
    <property type="evidence" value="ECO:0007669"/>
    <property type="project" value="InterPro"/>
</dbReference>
<dbReference type="GO" id="GO:0015798">
    <property type="term" value="P:myo-inositol transport"/>
    <property type="evidence" value="ECO:0007669"/>
    <property type="project" value="UniProtKB-ARBA"/>
</dbReference>
<feature type="transmembrane region" description="Helical" evidence="9">
    <location>
        <begin position="289"/>
        <end position="312"/>
    </location>
</feature>
<dbReference type="InterPro" id="IPR005828">
    <property type="entry name" value="MFS_sugar_transport-like"/>
</dbReference>
<dbReference type="PANTHER" id="PTHR48020:SF13">
    <property type="entry name" value="MAJOR FACILITATOR SUPERFAMILY (MFS) PROFILE DOMAIN-CONTAINING PROTEIN"/>
    <property type="match status" value="1"/>
</dbReference>
<evidence type="ECO:0000256" key="6">
    <source>
        <dbReference type="ARBA" id="ARBA00023136"/>
    </source>
</evidence>
<evidence type="ECO:0000256" key="4">
    <source>
        <dbReference type="ARBA" id="ARBA00022692"/>
    </source>
</evidence>
<evidence type="ECO:0000256" key="8">
    <source>
        <dbReference type="SAM" id="MobiDB-lite"/>
    </source>
</evidence>
<keyword evidence="4 9" id="KW-0812">Transmembrane</keyword>
<dbReference type="InterPro" id="IPR005829">
    <property type="entry name" value="Sugar_transporter_CS"/>
</dbReference>
<feature type="transmembrane region" description="Helical" evidence="9">
    <location>
        <begin position="167"/>
        <end position="191"/>
    </location>
</feature>
<keyword evidence="3 7" id="KW-0813">Transport</keyword>
<feature type="transmembrane region" description="Helical" evidence="9">
    <location>
        <begin position="260"/>
        <end position="283"/>
    </location>
</feature>
<dbReference type="AlphaFoldDB" id="A0A8H3I482"/>